<proteinExistence type="predicted"/>
<protein>
    <recommendedName>
        <fullName evidence="1">Reverse transcriptase zinc-binding domain-containing protein</fullName>
    </recommendedName>
</protein>
<organism evidence="2">
    <name type="scientific">Fagus sylvatica</name>
    <name type="common">Beechnut</name>
    <dbReference type="NCBI Taxonomy" id="28930"/>
    <lineage>
        <taxon>Eukaryota</taxon>
        <taxon>Viridiplantae</taxon>
        <taxon>Streptophyta</taxon>
        <taxon>Embryophyta</taxon>
        <taxon>Tracheophyta</taxon>
        <taxon>Spermatophyta</taxon>
        <taxon>Magnoliopsida</taxon>
        <taxon>eudicotyledons</taxon>
        <taxon>Gunneridae</taxon>
        <taxon>Pentapetalae</taxon>
        <taxon>rosids</taxon>
        <taxon>fabids</taxon>
        <taxon>Fagales</taxon>
        <taxon>Fagaceae</taxon>
        <taxon>Fagus</taxon>
    </lineage>
</organism>
<dbReference type="Pfam" id="PF13966">
    <property type="entry name" value="zf-RVT"/>
    <property type="match status" value="1"/>
</dbReference>
<gene>
    <name evidence="2" type="ORF">FSB_LOCUS58972</name>
</gene>
<evidence type="ECO:0000259" key="1">
    <source>
        <dbReference type="Pfam" id="PF13966"/>
    </source>
</evidence>
<dbReference type="AlphaFoldDB" id="A0A2N9J3J4"/>
<reference evidence="2" key="1">
    <citation type="submission" date="2018-02" db="EMBL/GenBank/DDBJ databases">
        <authorList>
            <person name="Cohen D.B."/>
            <person name="Kent A.D."/>
        </authorList>
    </citation>
    <scope>NUCLEOTIDE SEQUENCE</scope>
</reference>
<accession>A0A2N9J3J4</accession>
<name>A0A2N9J3J4_FAGSY</name>
<evidence type="ECO:0000313" key="2">
    <source>
        <dbReference type="EMBL" id="SPD31090.1"/>
    </source>
</evidence>
<dbReference type="InterPro" id="IPR026960">
    <property type="entry name" value="RVT-Znf"/>
</dbReference>
<feature type="domain" description="Reverse transcriptase zinc-binding" evidence="1">
    <location>
        <begin position="242"/>
        <end position="293"/>
    </location>
</feature>
<sequence>MRFVRQEPANIEWEDIKAKLQDEYLAQYFRAKYLPQSSCGHSQDQKDILRHRNSQPIAQFEDNKVSVPTLSPTWWSCLEQHMENLRKIIQDEIKASQNETNNSEVSHSIDNNVEPPILSATIEVQDLQVPTYVASTFEQEEELIVEPKQQVFEDTQLDEVDKIGTMVSSMAGEKTVIGCKYGYDKDGWHSKEGRGGHGIALHKQATVSEYLSWHHEDMVWALKIKRTVVDQMRWACTTSGLFEVRLFYRLLTSHNTTSFPWRSFWQSRVPHKVAVFIWLVAQGKILTLDNLRR</sequence>
<dbReference type="EMBL" id="OIVN01006346">
    <property type="protein sequence ID" value="SPD31090.1"/>
    <property type="molecule type" value="Genomic_DNA"/>
</dbReference>